<feature type="compositionally biased region" description="Low complexity" evidence="1">
    <location>
        <begin position="279"/>
        <end position="297"/>
    </location>
</feature>
<gene>
    <name evidence="2" type="ORF">DM02DRAFT_660502</name>
</gene>
<feature type="compositionally biased region" description="Low complexity" evidence="1">
    <location>
        <begin position="861"/>
        <end position="871"/>
    </location>
</feature>
<dbReference type="AlphaFoldDB" id="A0A2V1DAC8"/>
<feature type="compositionally biased region" description="Basic residues" evidence="1">
    <location>
        <begin position="1"/>
        <end position="11"/>
    </location>
</feature>
<feature type="compositionally biased region" description="Basic and acidic residues" evidence="1">
    <location>
        <begin position="744"/>
        <end position="753"/>
    </location>
</feature>
<feature type="compositionally biased region" description="Low complexity" evidence="1">
    <location>
        <begin position="13"/>
        <end position="22"/>
    </location>
</feature>
<feature type="compositionally biased region" description="Polar residues" evidence="1">
    <location>
        <begin position="112"/>
        <end position="134"/>
    </location>
</feature>
<feature type="compositionally biased region" description="Polar residues" evidence="1">
    <location>
        <begin position="506"/>
        <end position="524"/>
    </location>
</feature>
<feature type="compositionally biased region" description="Basic and acidic residues" evidence="1">
    <location>
        <begin position="557"/>
        <end position="570"/>
    </location>
</feature>
<feature type="compositionally biased region" description="Low complexity" evidence="1">
    <location>
        <begin position="185"/>
        <end position="205"/>
    </location>
</feature>
<protein>
    <submittedName>
        <fullName evidence="2">Uncharacterized protein</fullName>
    </submittedName>
</protein>
<feature type="region of interest" description="Disordered" evidence="1">
    <location>
        <begin position="1"/>
        <end position="642"/>
    </location>
</feature>
<feature type="compositionally biased region" description="Polar residues" evidence="1">
    <location>
        <begin position="533"/>
        <end position="546"/>
    </location>
</feature>
<feature type="compositionally biased region" description="Basic and acidic residues" evidence="1">
    <location>
        <begin position="137"/>
        <end position="157"/>
    </location>
</feature>
<evidence type="ECO:0000313" key="3">
    <source>
        <dbReference type="Proteomes" id="UP000244855"/>
    </source>
</evidence>
<feature type="compositionally biased region" description="Low complexity" evidence="1">
    <location>
        <begin position="30"/>
        <end position="46"/>
    </location>
</feature>
<organism evidence="2 3">
    <name type="scientific">Periconia macrospinosa</name>
    <dbReference type="NCBI Taxonomy" id="97972"/>
    <lineage>
        <taxon>Eukaryota</taxon>
        <taxon>Fungi</taxon>
        <taxon>Dikarya</taxon>
        <taxon>Ascomycota</taxon>
        <taxon>Pezizomycotina</taxon>
        <taxon>Dothideomycetes</taxon>
        <taxon>Pleosporomycetidae</taxon>
        <taxon>Pleosporales</taxon>
        <taxon>Massarineae</taxon>
        <taxon>Periconiaceae</taxon>
        <taxon>Periconia</taxon>
    </lineage>
</organism>
<sequence>MPPKKGKKPAAPKKPAATKKAPSGGRGRPAKNANTNDASSSATTAAPVTPDPGASATAPVDARELRIQRRQQAKEAQEKAEKEKAKKKQQQQQSGPSTSQADGGQEQQQQASPSNARNQLQGQGDSGTSNQASPQGKEVDKGKGKGKEKAVVNDRSSEAGPSHANANANANRATRHGVGAKSPGPTRSRSRITAISTSPRSPTRPLSFLDSIIETTPRNPTPRSPSMLKKASAGPSATSKSSMPTSPPPVLISRAPPITTISSAPQKSSIPTSSRPDLPSRAPPSTTSPSAPSGSDPQRVGLRTPRNLGPTLETGSSSSKMPAKDVSKPDSQGPTVSKIAKVVTVTPPIRSQPSRASRPQKTPEREPTPEPEPLSPTSSVSTTSWTGSSRSGSDDDDDEENNSSKALGFLRFWGIKIGQRARPATTTALRKAGIKKKSGLVRQTRHGHHRSRRDHHGDTQPGRISHIATPPTRNDNDTRDETQGGVQGSDSLRKPVDPQPDPTSGEEATTTSNDSDTGMNVEGNSNDEDYQDAQPSPTRKGTNTPGSPDRDHKRKRGSEDRQDRQDHGDHDDSDGSDPDGGDASRIKKGGKKVTETVQSSKPNKRARFKDSPVVGVRHITPSPPDAKAQAPQRPTQPPPRGIISNAWRWIQENVLPAQETVVIIPRSYPVRYTPAASGVHRTIPSGTPLRTDRTQPRRQNLIDNSHLRDRRSSTQYRRPVSGQQPSRSATRPVYSTPTPPGDLPNRRVSDLRSNRGANRVRRPRRSASLGSLGPSPLATSTSTSENENADVVQGDDSSEIDYSDDSLLAPVTRPIYSLPPYPSRSGTPAPAHQPSGRSLPGHTPSPFSGGLTSTSPRRRLQASSSSLLPSPGLHSVMDQSPTPAPGITRTPREAPSEGDPTGWRSTLIREGWDEATRRRSE</sequence>
<feature type="compositionally biased region" description="Basic and acidic residues" evidence="1">
    <location>
        <begin position="61"/>
        <end position="84"/>
    </location>
</feature>
<feature type="region of interest" description="Disordered" evidence="1">
    <location>
        <begin position="677"/>
        <end position="921"/>
    </location>
</feature>
<dbReference type="STRING" id="97972.A0A2V1DAC8"/>
<dbReference type="EMBL" id="KZ805510">
    <property type="protein sequence ID" value="PVH95050.1"/>
    <property type="molecule type" value="Genomic_DNA"/>
</dbReference>
<evidence type="ECO:0000256" key="1">
    <source>
        <dbReference type="SAM" id="MobiDB-lite"/>
    </source>
</evidence>
<feature type="compositionally biased region" description="Basic and acidic residues" evidence="1">
    <location>
        <begin position="910"/>
        <end position="921"/>
    </location>
</feature>
<evidence type="ECO:0000313" key="2">
    <source>
        <dbReference type="EMBL" id="PVH95050.1"/>
    </source>
</evidence>
<feature type="compositionally biased region" description="Basic residues" evidence="1">
    <location>
        <begin position="432"/>
        <end position="454"/>
    </location>
</feature>
<feature type="compositionally biased region" description="Low complexity" evidence="1">
    <location>
        <begin position="766"/>
        <end position="778"/>
    </location>
</feature>
<feature type="compositionally biased region" description="Polar residues" evidence="1">
    <location>
        <begin position="259"/>
        <end position="275"/>
    </location>
</feature>
<reference evidence="2 3" key="1">
    <citation type="journal article" date="2018" name="Sci. Rep.">
        <title>Comparative genomics provides insights into the lifestyle and reveals functional heterogeneity of dark septate endophytic fungi.</title>
        <authorList>
            <person name="Knapp D.G."/>
            <person name="Nemeth J.B."/>
            <person name="Barry K."/>
            <person name="Hainaut M."/>
            <person name="Henrissat B."/>
            <person name="Johnson J."/>
            <person name="Kuo A."/>
            <person name="Lim J.H.P."/>
            <person name="Lipzen A."/>
            <person name="Nolan M."/>
            <person name="Ohm R.A."/>
            <person name="Tamas L."/>
            <person name="Grigoriev I.V."/>
            <person name="Spatafora J.W."/>
            <person name="Nagy L.G."/>
            <person name="Kovacs G.M."/>
        </authorList>
    </citation>
    <scope>NUCLEOTIDE SEQUENCE [LARGE SCALE GENOMIC DNA]</scope>
    <source>
        <strain evidence="2 3">DSE2036</strain>
    </source>
</reference>
<feature type="compositionally biased region" description="Acidic residues" evidence="1">
    <location>
        <begin position="571"/>
        <end position="580"/>
    </location>
</feature>
<feature type="compositionally biased region" description="Low complexity" evidence="1">
    <location>
        <begin position="100"/>
        <end position="111"/>
    </location>
</feature>
<proteinExistence type="predicted"/>
<accession>A0A2V1DAC8</accession>
<feature type="compositionally biased region" description="Low complexity" evidence="1">
    <location>
        <begin position="235"/>
        <end position="244"/>
    </location>
</feature>
<dbReference type="Proteomes" id="UP000244855">
    <property type="component" value="Unassembled WGS sequence"/>
</dbReference>
<feature type="compositionally biased region" description="Polar residues" evidence="1">
    <location>
        <begin position="349"/>
        <end position="360"/>
    </location>
</feature>
<name>A0A2V1DAC8_9PLEO</name>
<keyword evidence="3" id="KW-1185">Reference proteome</keyword>
<feature type="compositionally biased region" description="Polar residues" evidence="1">
    <location>
        <begin position="713"/>
        <end position="736"/>
    </location>
</feature>
<feature type="compositionally biased region" description="Low complexity" evidence="1">
    <location>
        <begin position="375"/>
        <end position="391"/>
    </location>
</feature>